<dbReference type="EMBL" id="CP002551">
    <property type="protein sequence ID" value="ADZ09719.1"/>
    <property type="molecule type" value="Genomic_DNA"/>
</dbReference>
<feature type="transmembrane region" description="Helical" evidence="1">
    <location>
        <begin position="12"/>
        <end position="32"/>
    </location>
</feature>
<reference evidence="3" key="1">
    <citation type="submission" date="2011-02" db="EMBL/GenBank/DDBJ databases">
        <title>Complete sequence of Methanobacterium sp. AL-21.</title>
        <authorList>
            <consortium name="US DOE Joint Genome Institute"/>
            <person name="Lucas S."/>
            <person name="Copeland A."/>
            <person name="Lapidus A."/>
            <person name="Cheng J.-F."/>
            <person name="Goodwin L."/>
            <person name="Pitluck S."/>
            <person name="Chertkov O."/>
            <person name="Detter J.C."/>
            <person name="Han C."/>
            <person name="Tapia R."/>
            <person name="Land M."/>
            <person name="Hauser L."/>
            <person name="Kyrpides N."/>
            <person name="Ivanova N."/>
            <person name="Mikhailova N."/>
            <person name="Pagani I."/>
            <person name="Cadillo-Quiroz H."/>
            <person name="Imachi H."/>
            <person name="Zinder S."/>
            <person name="Liu W."/>
            <person name="Woyke T."/>
        </authorList>
    </citation>
    <scope>NUCLEOTIDE SEQUENCE [LARGE SCALE GENOMIC DNA]</scope>
    <source>
        <strain evidence="3">AL-21</strain>
    </source>
</reference>
<protein>
    <submittedName>
        <fullName evidence="2">Uncharacterized protein</fullName>
    </submittedName>
</protein>
<dbReference type="InterPro" id="IPR058349">
    <property type="entry name" value="DUF8036"/>
</dbReference>
<reference evidence="2 3" key="2">
    <citation type="journal article" date="2014" name="Int. J. Syst. Evol. Microbiol.">
        <title>Methanobacterium paludis sp. nov. and a novel strain of Methanobacterium lacus isolated from northern peatlands.</title>
        <authorList>
            <person name="Cadillo-Quiroz H."/>
            <person name="Brauer S.L."/>
            <person name="Goodson N."/>
            <person name="Yavitt J.B."/>
            <person name="Zinder S.H."/>
        </authorList>
    </citation>
    <scope>NUCLEOTIDE SEQUENCE [LARGE SCALE GENOMIC DNA]</scope>
    <source>
        <strain evidence="2 3">AL-21</strain>
    </source>
</reference>
<keyword evidence="3" id="KW-1185">Reference proteome</keyword>
<dbReference type="Proteomes" id="UP000007490">
    <property type="component" value="Chromosome"/>
</dbReference>
<organism evidence="2 3">
    <name type="scientific">Methanobacterium lacus (strain AL-21)</name>
    <dbReference type="NCBI Taxonomy" id="877455"/>
    <lineage>
        <taxon>Archaea</taxon>
        <taxon>Methanobacteriati</taxon>
        <taxon>Methanobacteriota</taxon>
        <taxon>Methanomada group</taxon>
        <taxon>Methanobacteria</taxon>
        <taxon>Methanobacteriales</taxon>
        <taxon>Methanobacteriaceae</taxon>
        <taxon>Methanobacterium</taxon>
    </lineage>
</organism>
<feature type="transmembrane region" description="Helical" evidence="1">
    <location>
        <begin position="44"/>
        <end position="66"/>
    </location>
</feature>
<evidence type="ECO:0000313" key="2">
    <source>
        <dbReference type="EMBL" id="ADZ09719.1"/>
    </source>
</evidence>
<feature type="transmembrane region" description="Helical" evidence="1">
    <location>
        <begin position="72"/>
        <end position="93"/>
    </location>
</feature>
<keyword evidence="1" id="KW-1133">Transmembrane helix</keyword>
<dbReference type="HOGENOM" id="CLU_2366216_0_0_2"/>
<sequence length="95" mass="10697">MDGLLQMLSVKVDMIVSAGSVLTLLALIIIYLKNYKTFKTKFSLAILLFVSLFFMEELIYTVSVFNDPSISISLQTLINIIELIGFLIILSVARY</sequence>
<accession>F0T8G8</accession>
<gene>
    <name evidence="2" type="ordered locus">Metbo_1486</name>
</gene>
<dbReference type="KEGG" id="mel:Metbo_1486"/>
<keyword evidence="1" id="KW-0812">Transmembrane</keyword>
<dbReference type="AlphaFoldDB" id="F0T8G8"/>
<name>F0T8G8_METLA</name>
<proteinExistence type="predicted"/>
<evidence type="ECO:0000313" key="3">
    <source>
        <dbReference type="Proteomes" id="UP000007490"/>
    </source>
</evidence>
<dbReference type="GeneID" id="10277937"/>
<keyword evidence="1" id="KW-0472">Membrane</keyword>
<evidence type="ECO:0000256" key="1">
    <source>
        <dbReference type="SAM" id="Phobius"/>
    </source>
</evidence>
<dbReference type="Pfam" id="PF26119">
    <property type="entry name" value="DUF8036"/>
    <property type="match status" value="1"/>
</dbReference>
<dbReference type="RefSeq" id="WP_013645070.1">
    <property type="nucleotide sequence ID" value="NC_015216.1"/>
</dbReference>